<protein>
    <recommendedName>
        <fullName evidence="3">Core-binding (CB) domain-containing protein</fullName>
    </recommendedName>
</protein>
<sequence length="430" mass="48549">MTYTCRECGRSGEIHCDQRCFRCVLTERVIDLLADADGRVAQQFRPLLHALTRVENPATVVGWLAKSRSAKLLRDLAAAAEPITHDVLDQQPQTQPLHYIREVLVTTGVLTARDEHLERLRSWLERVLADKPSHHIRVVKPFAQWFVLRRARRSAIRNGDYRRGSADYARARILIALELLAWLDQHDLTLTALTQSVLDQWLEDGTTTRRTVRYFLGWAYERGLATKLDVPMTARTAPAVLLDEDDRIAQLRRCLTDETLGLDLRVAGALILLFAMPLTRVLRLRDTDVIRDVDNTHLLIDGHRLLLPPRLADLIQQLQARTGARSTLARIDRTPGWLFPGQIATRPAHDNAVASRLQRAGIDSFAGRNGARLALAADLPASVLADLTGLHITTALRWTTWAKRDWTQFVAARATSDSKRSFGPNEHDRL</sequence>
<dbReference type="EMBL" id="BSDI01000112">
    <property type="protein sequence ID" value="GLI03918.1"/>
    <property type="molecule type" value="Genomic_DNA"/>
</dbReference>
<evidence type="ECO:0000313" key="1">
    <source>
        <dbReference type="EMBL" id="GLI03918.1"/>
    </source>
</evidence>
<reference evidence="1" key="1">
    <citation type="submission" date="2022-12" db="EMBL/GenBank/DDBJ databases">
        <title>New Phytohabitans aurantiacus sp. RD004123 nov., an actinomycete isolated from soil.</title>
        <authorList>
            <person name="Triningsih D.W."/>
            <person name="Harunari E."/>
            <person name="Igarashi Y."/>
        </authorList>
    </citation>
    <scope>NUCLEOTIDE SEQUENCE</scope>
    <source>
        <strain evidence="1">RD004123</strain>
    </source>
</reference>
<accession>A0ABQ5RCG0</accession>
<dbReference type="SUPFAM" id="SSF56349">
    <property type="entry name" value="DNA breaking-rejoining enzymes"/>
    <property type="match status" value="1"/>
</dbReference>
<gene>
    <name evidence="1" type="ORF">Pa4123_91990</name>
</gene>
<name>A0ABQ5RCG0_9ACTN</name>
<dbReference type="Proteomes" id="UP001144280">
    <property type="component" value="Unassembled WGS sequence"/>
</dbReference>
<comment type="caution">
    <text evidence="1">The sequence shown here is derived from an EMBL/GenBank/DDBJ whole genome shotgun (WGS) entry which is preliminary data.</text>
</comment>
<dbReference type="InterPro" id="IPR011010">
    <property type="entry name" value="DNA_brk_join_enz"/>
</dbReference>
<evidence type="ECO:0000313" key="2">
    <source>
        <dbReference type="Proteomes" id="UP001144280"/>
    </source>
</evidence>
<proteinExistence type="predicted"/>
<evidence type="ECO:0008006" key="3">
    <source>
        <dbReference type="Google" id="ProtNLM"/>
    </source>
</evidence>
<organism evidence="1 2">
    <name type="scientific">Phytohabitans aurantiacus</name>
    <dbReference type="NCBI Taxonomy" id="3016789"/>
    <lineage>
        <taxon>Bacteria</taxon>
        <taxon>Bacillati</taxon>
        <taxon>Actinomycetota</taxon>
        <taxon>Actinomycetes</taxon>
        <taxon>Micromonosporales</taxon>
        <taxon>Micromonosporaceae</taxon>
    </lineage>
</organism>
<keyword evidence="2" id="KW-1185">Reference proteome</keyword>